<proteinExistence type="predicted"/>
<dbReference type="AlphaFoldDB" id="A0A8J8NTH3"/>
<keyword evidence="2" id="KW-1185">Reference proteome</keyword>
<accession>A0A8J8NTH3</accession>
<dbReference type="Proteomes" id="UP000785679">
    <property type="component" value="Unassembled WGS sequence"/>
</dbReference>
<gene>
    <name evidence="1" type="ORF">FGO68_gene3682</name>
</gene>
<reference evidence="1" key="1">
    <citation type="submission" date="2019-06" db="EMBL/GenBank/DDBJ databases">
        <authorList>
            <person name="Zheng W."/>
        </authorList>
    </citation>
    <scope>NUCLEOTIDE SEQUENCE</scope>
    <source>
        <strain evidence="1">QDHG01</strain>
    </source>
</reference>
<evidence type="ECO:0000313" key="1">
    <source>
        <dbReference type="EMBL" id="TNV80803.1"/>
    </source>
</evidence>
<dbReference type="EMBL" id="RRYP01007014">
    <property type="protein sequence ID" value="TNV80803.1"/>
    <property type="molecule type" value="Genomic_DNA"/>
</dbReference>
<comment type="caution">
    <text evidence="1">The sequence shown here is derived from an EMBL/GenBank/DDBJ whole genome shotgun (WGS) entry which is preliminary data.</text>
</comment>
<sequence length="70" mass="8290">MSELLCNLNRMFYFTSCSMSRFRTFLKIMRGFKKCFIALEQKLNQGRAYSFTNAIFHQEVDTQNVSISFV</sequence>
<name>A0A8J8NTH3_HALGN</name>
<evidence type="ECO:0000313" key="2">
    <source>
        <dbReference type="Proteomes" id="UP000785679"/>
    </source>
</evidence>
<protein>
    <submittedName>
        <fullName evidence="1">Uncharacterized protein</fullName>
    </submittedName>
</protein>
<organism evidence="1 2">
    <name type="scientific">Halteria grandinella</name>
    <dbReference type="NCBI Taxonomy" id="5974"/>
    <lineage>
        <taxon>Eukaryota</taxon>
        <taxon>Sar</taxon>
        <taxon>Alveolata</taxon>
        <taxon>Ciliophora</taxon>
        <taxon>Intramacronucleata</taxon>
        <taxon>Spirotrichea</taxon>
        <taxon>Stichotrichia</taxon>
        <taxon>Sporadotrichida</taxon>
        <taxon>Halteriidae</taxon>
        <taxon>Halteria</taxon>
    </lineage>
</organism>